<proteinExistence type="predicted"/>
<sequence length="336" mass="37109">MPIQHYGVLKGKASASLRATAQSEHYQILINPGNHPHRIAINTKSSEAPSQVLYFASDDFHHEITDALQQANLPEGFTALESKAGGLALDFIRRNLFDNTQMIPLPSRGPGDNDDLNDRLDFFVQQAIRDNSAVVYAFGQHWQDNSGKDKYFAEISPSTGIHDIHMNQGNPPGKYFGDNGIWQDGGLLFHYASRNRWAAVFTAFQSQSFHTDDVHGNPTSEPQPPDQTKANIRIIAAMVNPKGEEPGKEYVILLNKSNEDVNLTGWQIVDKLKKADTIGNQILPAGDTLRIKLTGQGAQLTNKGGNITLLNKEHVKVDGVTYTKEDASVEDQLVEL</sequence>
<name>A0ABS3Z5H4_9BACT</name>
<feature type="domain" description="LTD" evidence="1">
    <location>
        <begin position="218"/>
        <end position="324"/>
    </location>
</feature>
<gene>
    <name evidence="2" type="ORF">J7I42_34260</name>
</gene>
<evidence type="ECO:0000259" key="1">
    <source>
        <dbReference type="PROSITE" id="PS51841"/>
    </source>
</evidence>
<dbReference type="Gene3D" id="2.60.40.1260">
    <property type="entry name" value="Lamin Tail domain"/>
    <property type="match status" value="1"/>
</dbReference>
<evidence type="ECO:0000313" key="2">
    <source>
        <dbReference type="EMBL" id="MBO9205404.1"/>
    </source>
</evidence>
<dbReference type="SUPFAM" id="SSF74853">
    <property type="entry name" value="Lamin A/C globular tail domain"/>
    <property type="match status" value="1"/>
</dbReference>
<dbReference type="InterPro" id="IPR019268">
    <property type="entry name" value="DUF2278"/>
</dbReference>
<dbReference type="Pfam" id="PF10042">
    <property type="entry name" value="DUF2278"/>
    <property type="match status" value="1"/>
</dbReference>
<dbReference type="EMBL" id="JAGHKO010000024">
    <property type="protein sequence ID" value="MBO9205404.1"/>
    <property type="molecule type" value="Genomic_DNA"/>
</dbReference>
<reference evidence="2 3" key="1">
    <citation type="submission" date="2021-03" db="EMBL/GenBank/DDBJ databases">
        <title>Assistant Professor.</title>
        <authorList>
            <person name="Huq M.A."/>
        </authorList>
    </citation>
    <scope>NUCLEOTIDE SEQUENCE [LARGE SCALE GENOMIC DNA]</scope>
    <source>
        <strain evidence="2 3">MAH-29</strain>
    </source>
</reference>
<evidence type="ECO:0000313" key="3">
    <source>
        <dbReference type="Proteomes" id="UP000677244"/>
    </source>
</evidence>
<dbReference type="RefSeq" id="WP_209144936.1">
    <property type="nucleotide sequence ID" value="NZ_JAGHKO010000024.1"/>
</dbReference>
<comment type="caution">
    <text evidence="2">The sequence shown here is derived from an EMBL/GenBank/DDBJ whole genome shotgun (WGS) entry which is preliminary data.</text>
</comment>
<organism evidence="2 3">
    <name type="scientific">Niastella soli</name>
    <dbReference type="NCBI Taxonomy" id="2821487"/>
    <lineage>
        <taxon>Bacteria</taxon>
        <taxon>Pseudomonadati</taxon>
        <taxon>Bacteroidota</taxon>
        <taxon>Chitinophagia</taxon>
        <taxon>Chitinophagales</taxon>
        <taxon>Chitinophagaceae</taxon>
        <taxon>Niastella</taxon>
    </lineage>
</organism>
<keyword evidence="3" id="KW-1185">Reference proteome</keyword>
<dbReference type="PROSITE" id="PS51841">
    <property type="entry name" value="LTD"/>
    <property type="match status" value="1"/>
</dbReference>
<protein>
    <submittedName>
        <fullName evidence="2">DUF2278 family protein</fullName>
    </submittedName>
</protein>
<dbReference type="Proteomes" id="UP000677244">
    <property type="component" value="Unassembled WGS sequence"/>
</dbReference>
<dbReference type="Pfam" id="PF00932">
    <property type="entry name" value="LTD"/>
    <property type="match status" value="1"/>
</dbReference>
<dbReference type="InterPro" id="IPR001322">
    <property type="entry name" value="Lamin_tail_dom"/>
</dbReference>
<dbReference type="InterPro" id="IPR036415">
    <property type="entry name" value="Lamin_tail_dom_sf"/>
</dbReference>
<accession>A0ABS3Z5H4</accession>